<organism evidence="1 2">
    <name type="scientific">Solanum verrucosum</name>
    <dbReference type="NCBI Taxonomy" id="315347"/>
    <lineage>
        <taxon>Eukaryota</taxon>
        <taxon>Viridiplantae</taxon>
        <taxon>Streptophyta</taxon>
        <taxon>Embryophyta</taxon>
        <taxon>Tracheophyta</taxon>
        <taxon>Spermatophyta</taxon>
        <taxon>Magnoliopsida</taxon>
        <taxon>eudicotyledons</taxon>
        <taxon>Gunneridae</taxon>
        <taxon>Pentapetalae</taxon>
        <taxon>asterids</taxon>
        <taxon>lamiids</taxon>
        <taxon>Solanales</taxon>
        <taxon>Solanaceae</taxon>
        <taxon>Solanoideae</taxon>
        <taxon>Solaneae</taxon>
        <taxon>Solanum</taxon>
    </lineage>
</organism>
<gene>
    <name evidence="1" type="ORF">MTR67_052066</name>
</gene>
<reference evidence="1" key="1">
    <citation type="submission" date="2023-08" db="EMBL/GenBank/DDBJ databases">
        <title>A de novo genome assembly of Solanum verrucosum Schlechtendal, a Mexican diploid species geographically isolated from the other diploid A-genome species in potato relatives.</title>
        <authorList>
            <person name="Hosaka K."/>
        </authorList>
    </citation>
    <scope>NUCLEOTIDE SEQUENCE</scope>
    <source>
        <tissue evidence="1">Young leaves</tissue>
    </source>
</reference>
<dbReference type="AlphaFoldDB" id="A0AAF1A0P3"/>
<sequence length="46" mass="5475">MKWSSRRVAEHFREAVPYRPATQSMKNGPPQHKFSYTLNTCFKFLT</sequence>
<dbReference type="EMBL" id="CP133623">
    <property type="protein sequence ID" value="WMV58681.1"/>
    <property type="molecule type" value="Genomic_DNA"/>
</dbReference>
<proteinExistence type="predicted"/>
<evidence type="ECO:0000313" key="2">
    <source>
        <dbReference type="Proteomes" id="UP001234989"/>
    </source>
</evidence>
<keyword evidence="2" id="KW-1185">Reference proteome</keyword>
<protein>
    <submittedName>
        <fullName evidence="1">Uncharacterized protein</fullName>
    </submittedName>
</protein>
<accession>A0AAF1A0P3</accession>
<dbReference type="Proteomes" id="UP001234989">
    <property type="component" value="Chromosome 12"/>
</dbReference>
<evidence type="ECO:0000313" key="1">
    <source>
        <dbReference type="EMBL" id="WMV58681.1"/>
    </source>
</evidence>
<name>A0AAF1A0P3_SOLVR</name>